<keyword evidence="2" id="KW-0285">Flavoprotein</keyword>
<keyword evidence="3" id="KW-0274">FAD</keyword>
<evidence type="ECO:0000256" key="4">
    <source>
        <dbReference type="ARBA" id="ARBA00022857"/>
    </source>
</evidence>
<sequence>MAEQKIRRVAVIGAGPGGAIATDALVKEQAFDTIRVFERQNIAGGTWVLTPTDNGQEPRIPSLQDLINERADLGVPIPKDVNKGIPVETPATEEINSPHLRFTETGVHEHLHSNLTPEIMSFSKEPIPEILSERTRAQHGPDSPFRPREVVRAWVEDVFKRYGNDKLIEFGTTVELAEYIDTDNKQGKEWVLTLRKTVPAEGGIKNVWWQERFDAVVVASGHYYLPFVPDIPGIIEYDRKYPGKIRHSKHYRGTKDYVGRRVIVVGGSISAFDALHDIREVAKLPVISSARDHSPLFGDIPFLHPHIENRPGITSFDTTTDKITFTDGSSVIGDEIDIILFATGYDFSLPFLPDLKSVHRRIPGLYQHIFKIENPTLAFVGMIAGVFGIRFFEWQAVFIARVLAGRAKLPDRKEMYEWEQTRLAERGDGPPYWTLYPDYTAYFEELRKLAGEPAPGTTGRVLPKYESAWDDTFVRLIKRRQEWWKRAAEQASRNTRSSL</sequence>
<dbReference type="RefSeq" id="XP_002340854.1">
    <property type="nucleotide sequence ID" value="XM_002340813.1"/>
</dbReference>
<dbReference type="OrthoDB" id="66881at2759"/>
<dbReference type="GeneID" id="8107358"/>
<keyword evidence="4" id="KW-0521">NADP</keyword>
<evidence type="ECO:0000256" key="3">
    <source>
        <dbReference type="ARBA" id="ARBA00022827"/>
    </source>
</evidence>
<dbReference type="Pfam" id="PF00743">
    <property type="entry name" value="FMO-like"/>
    <property type="match status" value="2"/>
</dbReference>
<proteinExistence type="inferred from homology"/>
<dbReference type="PhylomeDB" id="B8LYV9"/>
<evidence type="ECO:0000313" key="7">
    <source>
        <dbReference type="Proteomes" id="UP000001745"/>
    </source>
</evidence>
<dbReference type="Gene3D" id="3.50.50.60">
    <property type="entry name" value="FAD/NAD(P)-binding domain"/>
    <property type="match status" value="2"/>
</dbReference>
<dbReference type="InterPro" id="IPR036188">
    <property type="entry name" value="FAD/NAD-bd_sf"/>
</dbReference>
<dbReference type="AlphaFoldDB" id="B8LYV9"/>
<dbReference type="VEuPathDB" id="FungiDB:TSTA_068910"/>
<organism evidence="6 7">
    <name type="scientific">Talaromyces stipitatus (strain ATCC 10500 / CBS 375.48 / QM 6759 / NRRL 1006)</name>
    <name type="common">Penicillium stipitatum</name>
    <dbReference type="NCBI Taxonomy" id="441959"/>
    <lineage>
        <taxon>Eukaryota</taxon>
        <taxon>Fungi</taxon>
        <taxon>Dikarya</taxon>
        <taxon>Ascomycota</taxon>
        <taxon>Pezizomycotina</taxon>
        <taxon>Eurotiomycetes</taxon>
        <taxon>Eurotiomycetidae</taxon>
        <taxon>Eurotiales</taxon>
        <taxon>Trichocomaceae</taxon>
        <taxon>Talaromyces</taxon>
        <taxon>Talaromyces sect. Talaromyces</taxon>
    </lineage>
</organism>
<dbReference type="EMBL" id="EQ962652">
    <property type="protein sequence ID" value="EED23467.1"/>
    <property type="molecule type" value="Genomic_DNA"/>
</dbReference>
<accession>B8LYV9</accession>
<dbReference type="Proteomes" id="UP000001745">
    <property type="component" value="Unassembled WGS sequence"/>
</dbReference>
<dbReference type="PANTHER" id="PTHR23023">
    <property type="entry name" value="DIMETHYLANILINE MONOOXYGENASE"/>
    <property type="match status" value="1"/>
</dbReference>
<dbReference type="InterPro" id="IPR000960">
    <property type="entry name" value="Flavin_mOase"/>
</dbReference>
<dbReference type="InterPro" id="IPR020946">
    <property type="entry name" value="Flavin_mOase-like"/>
</dbReference>
<dbReference type="GO" id="GO:0050661">
    <property type="term" value="F:NADP binding"/>
    <property type="evidence" value="ECO:0007669"/>
    <property type="project" value="InterPro"/>
</dbReference>
<evidence type="ECO:0000256" key="5">
    <source>
        <dbReference type="ARBA" id="ARBA00023002"/>
    </source>
</evidence>
<evidence type="ECO:0000313" key="6">
    <source>
        <dbReference type="EMBL" id="EED23467.1"/>
    </source>
</evidence>
<dbReference type="SUPFAM" id="SSF51905">
    <property type="entry name" value="FAD/NAD(P)-binding domain"/>
    <property type="match status" value="2"/>
</dbReference>
<keyword evidence="6" id="KW-0503">Monooxygenase</keyword>
<dbReference type="GO" id="GO:0004499">
    <property type="term" value="F:N,N-dimethylaniline monooxygenase activity"/>
    <property type="evidence" value="ECO:0007669"/>
    <property type="project" value="InterPro"/>
</dbReference>
<dbReference type="PRINTS" id="PR00370">
    <property type="entry name" value="FMOXYGENASE"/>
</dbReference>
<comment type="similarity">
    <text evidence="1">Belongs to the FMO family.</text>
</comment>
<gene>
    <name evidence="6" type="ORF">TSTA_068910</name>
</gene>
<reference evidence="7" key="1">
    <citation type="journal article" date="2015" name="Genome Announc.">
        <title>Genome sequence of the AIDS-associated pathogen Penicillium marneffei (ATCC18224) and its near taxonomic relative Talaromyces stipitatus (ATCC10500).</title>
        <authorList>
            <person name="Nierman W.C."/>
            <person name="Fedorova-Abrams N.D."/>
            <person name="Andrianopoulos A."/>
        </authorList>
    </citation>
    <scope>NUCLEOTIDE SEQUENCE [LARGE SCALE GENOMIC DNA]</scope>
    <source>
        <strain evidence="7">ATCC 10500 / CBS 375.48 / QM 6759 / NRRL 1006</strain>
    </source>
</reference>
<dbReference type="PIRSF" id="PIRSF000332">
    <property type="entry name" value="FMO"/>
    <property type="match status" value="1"/>
</dbReference>
<dbReference type="STRING" id="441959.B8LYV9"/>
<dbReference type="OMA" id="FRHREVM"/>
<name>B8LYV9_TALSN</name>
<dbReference type="HOGENOM" id="CLU_006909_5_3_1"/>
<dbReference type="InterPro" id="IPR050346">
    <property type="entry name" value="FMO-like"/>
</dbReference>
<keyword evidence="5" id="KW-0560">Oxidoreductase</keyword>
<dbReference type="eggNOG" id="KOG1399">
    <property type="taxonomic scope" value="Eukaryota"/>
</dbReference>
<evidence type="ECO:0000256" key="1">
    <source>
        <dbReference type="ARBA" id="ARBA00009183"/>
    </source>
</evidence>
<dbReference type="GO" id="GO:0050660">
    <property type="term" value="F:flavin adenine dinucleotide binding"/>
    <property type="evidence" value="ECO:0007669"/>
    <property type="project" value="InterPro"/>
</dbReference>
<evidence type="ECO:0000256" key="2">
    <source>
        <dbReference type="ARBA" id="ARBA00022630"/>
    </source>
</evidence>
<dbReference type="InParanoid" id="B8LYV9"/>
<keyword evidence="7" id="KW-1185">Reference proteome</keyword>
<protein>
    <submittedName>
        <fullName evidence="6">Dimethylaniline monooxygenase, putative</fullName>
    </submittedName>
</protein>